<feature type="transmembrane region" description="Helical" evidence="14">
    <location>
        <begin position="245"/>
        <end position="263"/>
    </location>
</feature>
<accession>A0ABN5YT41</accession>
<dbReference type="RefSeq" id="WP_234884426.1">
    <property type="nucleotide sequence ID" value="NZ_AP022577.1"/>
</dbReference>
<evidence type="ECO:0000256" key="11">
    <source>
        <dbReference type="ARBA" id="ARBA00023136"/>
    </source>
</evidence>
<feature type="transmembrane region" description="Helical" evidence="14">
    <location>
        <begin position="191"/>
        <end position="211"/>
    </location>
</feature>
<keyword evidence="16" id="KW-1185">Reference proteome</keyword>
<comment type="subcellular location">
    <subcellularLocation>
        <location evidence="2 13">Cell membrane</location>
        <topology evidence="2 13">Multi-pass membrane protein</topology>
    </subcellularLocation>
</comment>
<evidence type="ECO:0000256" key="3">
    <source>
        <dbReference type="ARBA" id="ARBA00008034"/>
    </source>
</evidence>
<organism evidence="15 16">
    <name type="scientific">Mycolicibacterium aubagnense</name>
    <dbReference type="NCBI Taxonomy" id="319707"/>
    <lineage>
        <taxon>Bacteria</taxon>
        <taxon>Bacillati</taxon>
        <taxon>Actinomycetota</taxon>
        <taxon>Actinomycetes</taxon>
        <taxon>Mycobacteriales</taxon>
        <taxon>Mycobacteriaceae</taxon>
        <taxon>Mycolicibacterium</taxon>
    </lineage>
</organism>
<evidence type="ECO:0000256" key="6">
    <source>
        <dbReference type="ARBA" id="ARBA00022692"/>
    </source>
</evidence>
<feature type="transmembrane region" description="Helical" evidence="14">
    <location>
        <begin position="124"/>
        <end position="149"/>
    </location>
</feature>
<evidence type="ECO:0000256" key="5">
    <source>
        <dbReference type="ARBA" id="ARBA00022475"/>
    </source>
</evidence>
<keyword evidence="6 13" id="KW-0812">Transmembrane</keyword>
<evidence type="ECO:0000256" key="12">
    <source>
        <dbReference type="ARBA" id="ARBA00040080"/>
    </source>
</evidence>
<dbReference type="EMBL" id="AP022577">
    <property type="protein sequence ID" value="BBX84888.1"/>
    <property type="molecule type" value="Genomic_DNA"/>
</dbReference>
<keyword evidence="11 14" id="KW-0472">Membrane</keyword>
<comment type="similarity">
    <text evidence="3 13">Belongs to the ABC-3 integral membrane protein family.</text>
</comment>
<reference evidence="15 16" key="1">
    <citation type="journal article" date="2019" name="Emerg. Microbes Infect.">
        <title>Comprehensive subspecies identification of 175 nontuberculous mycobacteria species based on 7547 genomic profiles.</title>
        <authorList>
            <person name="Matsumoto Y."/>
            <person name="Kinjo T."/>
            <person name="Motooka D."/>
            <person name="Nabeya D."/>
            <person name="Jung N."/>
            <person name="Uechi K."/>
            <person name="Horii T."/>
            <person name="Iida T."/>
            <person name="Fujita J."/>
            <person name="Nakamura S."/>
        </authorList>
    </citation>
    <scope>NUCLEOTIDE SEQUENCE [LARGE SCALE GENOMIC DNA]</scope>
    <source>
        <strain evidence="15 16">JCM 15296</strain>
    </source>
</reference>
<protein>
    <recommendedName>
        <fullName evidence="12">High-affinity zinc uptake system membrane protein ZnuB</fullName>
    </recommendedName>
</protein>
<comment type="function">
    <text evidence="1">Involved in the high-affinity zinc uptake transport system.</text>
</comment>
<dbReference type="Gene3D" id="1.10.3470.10">
    <property type="entry name" value="ABC transporter involved in vitamin B12 uptake, BtuC"/>
    <property type="match status" value="1"/>
</dbReference>
<keyword evidence="5" id="KW-1003">Cell membrane</keyword>
<keyword evidence="8" id="KW-0864">Zinc transport</keyword>
<evidence type="ECO:0000256" key="8">
    <source>
        <dbReference type="ARBA" id="ARBA00022906"/>
    </source>
</evidence>
<evidence type="ECO:0000313" key="16">
    <source>
        <dbReference type="Proteomes" id="UP000465609"/>
    </source>
</evidence>
<dbReference type="SUPFAM" id="SSF81345">
    <property type="entry name" value="ABC transporter involved in vitamin B12 uptake, BtuC"/>
    <property type="match status" value="1"/>
</dbReference>
<evidence type="ECO:0000256" key="1">
    <source>
        <dbReference type="ARBA" id="ARBA00002313"/>
    </source>
</evidence>
<name>A0ABN5YT41_9MYCO</name>
<evidence type="ECO:0000256" key="13">
    <source>
        <dbReference type="RuleBase" id="RU003943"/>
    </source>
</evidence>
<dbReference type="Pfam" id="PF00950">
    <property type="entry name" value="ABC-3"/>
    <property type="match status" value="1"/>
</dbReference>
<evidence type="ECO:0000256" key="14">
    <source>
        <dbReference type="SAM" id="Phobius"/>
    </source>
</evidence>
<evidence type="ECO:0000256" key="2">
    <source>
        <dbReference type="ARBA" id="ARBA00004651"/>
    </source>
</evidence>
<evidence type="ECO:0000256" key="7">
    <source>
        <dbReference type="ARBA" id="ARBA00022833"/>
    </source>
</evidence>
<feature type="transmembrane region" description="Helical" evidence="14">
    <location>
        <begin position="218"/>
        <end position="239"/>
    </location>
</feature>
<gene>
    <name evidence="15" type="ORF">MAUB_27610</name>
</gene>
<keyword evidence="4 13" id="KW-0813">Transport</keyword>
<keyword evidence="7" id="KW-0862">Zinc</keyword>
<keyword evidence="9 14" id="KW-1133">Transmembrane helix</keyword>
<evidence type="ECO:0000256" key="4">
    <source>
        <dbReference type="ARBA" id="ARBA00022448"/>
    </source>
</evidence>
<feature type="transmembrane region" description="Helical" evidence="14">
    <location>
        <begin position="161"/>
        <end position="185"/>
    </location>
</feature>
<keyword evidence="10" id="KW-0406">Ion transport</keyword>
<sequence length="281" mass="28195">MLSHPFIVYALVAGTAVAALCGLAGYFLVLRGQVFAGDALGHVSYAGAMAALVAGVDLRTGLFVATIAVGIALGIGGARGADDVAIGSFFSWILGLGALLLTYYTTHASTGNGAANVNVLFGSIFGLNYRSTAVAVAVAVALVLLLIAISRPLLFATVDPAIAAAAGVPTRLLAAVFLAIVGATVAEATQVVGALLVLGLLAAPAAAAARLTTHPWRGFWLAGGLAVASIWIGVTLAYVIPKAPASFTIMTTAAVLYVAAAAWRRASTSRHEVGVVAAGQR</sequence>
<evidence type="ECO:0000256" key="9">
    <source>
        <dbReference type="ARBA" id="ARBA00022989"/>
    </source>
</evidence>
<dbReference type="InterPro" id="IPR037294">
    <property type="entry name" value="ABC_BtuC-like"/>
</dbReference>
<evidence type="ECO:0000313" key="15">
    <source>
        <dbReference type="EMBL" id="BBX84888.1"/>
    </source>
</evidence>
<feature type="transmembrane region" description="Helical" evidence="14">
    <location>
        <begin position="6"/>
        <end position="28"/>
    </location>
</feature>
<feature type="transmembrane region" description="Helical" evidence="14">
    <location>
        <begin position="60"/>
        <end position="77"/>
    </location>
</feature>
<dbReference type="PANTHER" id="PTHR30477">
    <property type="entry name" value="ABC-TRANSPORTER METAL-BINDING PROTEIN"/>
    <property type="match status" value="1"/>
</dbReference>
<dbReference type="InterPro" id="IPR001626">
    <property type="entry name" value="ABC_TroCD"/>
</dbReference>
<proteinExistence type="inferred from homology"/>
<evidence type="ECO:0000256" key="10">
    <source>
        <dbReference type="ARBA" id="ARBA00023065"/>
    </source>
</evidence>
<dbReference type="Proteomes" id="UP000465609">
    <property type="component" value="Chromosome"/>
</dbReference>
<feature type="transmembrane region" description="Helical" evidence="14">
    <location>
        <begin position="84"/>
        <end position="104"/>
    </location>
</feature>
<dbReference type="PANTHER" id="PTHR30477:SF23">
    <property type="entry name" value="HIGH-AFFINITY ZINC UPTAKE SYSTEM MEMBRANE PROTEIN ZNUB"/>
    <property type="match status" value="1"/>
</dbReference>